<dbReference type="EMBL" id="QGKL01000014">
    <property type="protein sequence ID" value="PWQ98122.1"/>
    <property type="molecule type" value="Genomic_DNA"/>
</dbReference>
<evidence type="ECO:0000256" key="7">
    <source>
        <dbReference type="ARBA" id="ARBA00023211"/>
    </source>
</evidence>
<feature type="binding site" evidence="10">
    <location>
        <position position="132"/>
    </location>
    <ligand>
        <name>Mn(2+)</name>
        <dbReference type="ChEBI" id="CHEBI:29035"/>
        <label>1</label>
    </ligand>
</feature>
<dbReference type="AlphaFoldDB" id="A0A317CP60"/>
<dbReference type="Proteomes" id="UP000245506">
    <property type="component" value="Unassembled WGS sequence"/>
</dbReference>
<evidence type="ECO:0000256" key="9">
    <source>
        <dbReference type="NCBIfam" id="TIGR01229"/>
    </source>
</evidence>
<evidence type="ECO:0000256" key="2">
    <source>
        <dbReference type="ARBA" id="ARBA00012168"/>
    </source>
</evidence>
<dbReference type="SUPFAM" id="SSF52768">
    <property type="entry name" value="Arginase/deacetylase"/>
    <property type="match status" value="1"/>
</dbReference>
<feature type="binding site" evidence="10">
    <location>
        <position position="238"/>
    </location>
    <ligand>
        <name>Mn(2+)</name>
        <dbReference type="ChEBI" id="CHEBI:29035"/>
        <label>1</label>
    </ligand>
</feature>
<evidence type="ECO:0000256" key="1">
    <source>
        <dbReference type="ARBA" id="ARBA00005098"/>
    </source>
</evidence>
<evidence type="ECO:0000313" key="15">
    <source>
        <dbReference type="Proteomes" id="UP000245506"/>
    </source>
</evidence>
<dbReference type="GO" id="GO:0000050">
    <property type="term" value="P:urea cycle"/>
    <property type="evidence" value="ECO:0007669"/>
    <property type="project" value="UniProtKB-UniPathway"/>
</dbReference>
<dbReference type="UniPathway" id="UPA00158">
    <property type="reaction ID" value="UER00270"/>
</dbReference>
<dbReference type="GO" id="GO:0005737">
    <property type="term" value="C:cytoplasm"/>
    <property type="evidence" value="ECO:0007669"/>
    <property type="project" value="TreeGrafter"/>
</dbReference>
<evidence type="ECO:0000256" key="12">
    <source>
        <dbReference type="RuleBase" id="RU003684"/>
    </source>
</evidence>
<organism evidence="14 15">
    <name type="scientific">Leucothrix arctica</name>
    <dbReference type="NCBI Taxonomy" id="1481894"/>
    <lineage>
        <taxon>Bacteria</taxon>
        <taxon>Pseudomonadati</taxon>
        <taxon>Pseudomonadota</taxon>
        <taxon>Gammaproteobacteria</taxon>
        <taxon>Thiotrichales</taxon>
        <taxon>Thiotrichaceae</taxon>
        <taxon>Leucothrix</taxon>
    </lineage>
</organism>
<feature type="binding site" evidence="10">
    <location>
        <position position="134"/>
    </location>
    <ligand>
        <name>Mn(2+)</name>
        <dbReference type="ChEBI" id="CHEBI:29035"/>
        <label>1</label>
    </ligand>
</feature>
<feature type="binding site" evidence="10">
    <location>
        <position position="136"/>
    </location>
    <ligand>
        <name>Mn(2+)</name>
        <dbReference type="ChEBI" id="CHEBI:29035"/>
        <label>1</label>
    </ligand>
</feature>
<keyword evidence="5 10" id="KW-0479">Metal-binding</keyword>
<keyword evidence="7 10" id="KW-0464">Manganese</keyword>
<reference evidence="14 15" key="1">
    <citation type="submission" date="2018-05" db="EMBL/GenBank/DDBJ databases">
        <title>Leucothrix arctica sp. nov., isolated from Arctic seawater.</title>
        <authorList>
            <person name="Choi A."/>
            <person name="Baek K."/>
        </authorList>
    </citation>
    <scope>NUCLEOTIDE SEQUENCE [LARGE SCALE GENOMIC DNA]</scope>
    <source>
        <strain evidence="14 15">IMCC9719</strain>
    </source>
</reference>
<dbReference type="FunFam" id="3.40.800.10:FF:000012">
    <property type="entry name" value="Arginase"/>
    <property type="match status" value="1"/>
</dbReference>
<evidence type="ECO:0000256" key="8">
    <source>
        <dbReference type="ARBA" id="ARBA00047391"/>
    </source>
</evidence>
<dbReference type="PRINTS" id="PR00116">
    <property type="entry name" value="ARGINASE"/>
</dbReference>
<gene>
    <name evidence="14" type="primary">rocF</name>
    <name evidence="14" type="ORF">DKT75_04995</name>
</gene>
<dbReference type="PROSITE" id="PS01053">
    <property type="entry name" value="ARGINASE_1"/>
    <property type="match status" value="1"/>
</dbReference>
<dbReference type="InterPro" id="IPR006035">
    <property type="entry name" value="Ureohydrolase"/>
</dbReference>
<dbReference type="CDD" id="cd09989">
    <property type="entry name" value="Arginase"/>
    <property type="match status" value="1"/>
</dbReference>
<dbReference type="GO" id="GO:0006525">
    <property type="term" value="P:arginine metabolic process"/>
    <property type="evidence" value="ECO:0007669"/>
    <property type="project" value="UniProtKB-KW"/>
</dbReference>
<dbReference type="EC" id="3.5.3.1" evidence="2 9"/>
<dbReference type="InterPro" id="IPR014033">
    <property type="entry name" value="Arginase"/>
</dbReference>
<evidence type="ECO:0000256" key="13">
    <source>
        <dbReference type="RuleBase" id="RU361159"/>
    </source>
</evidence>
<protein>
    <recommendedName>
        <fullName evidence="3 9">Arginase</fullName>
        <ecNumber evidence="2 9">3.5.3.1</ecNumber>
    </recommendedName>
</protein>
<dbReference type="InterPro" id="IPR023696">
    <property type="entry name" value="Ureohydrolase_dom_sf"/>
</dbReference>
<evidence type="ECO:0000256" key="5">
    <source>
        <dbReference type="ARBA" id="ARBA00022723"/>
    </source>
</evidence>
<evidence type="ECO:0000313" key="14">
    <source>
        <dbReference type="EMBL" id="PWQ98122.1"/>
    </source>
</evidence>
<dbReference type="PROSITE" id="PS51409">
    <property type="entry name" value="ARGINASE_2"/>
    <property type="match status" value="1"/>
</dbReference>
<dbReference type="GO" id="GO:0030145">
    <property type="term" value="F:manganese ion binding"/>
    <property type="evidence" value="ECO:0007669"/>
    <property type="project" value="TreeGrafter"/>
</dbReference>
<evidence type="ECO:0000256" key="10">
    <source>
        <dbReference type="PIRSR" id="PIRSR036979-1"/>
    </source>
</evidence>
<feature type="binding site" evidence="10">
    <location>
        <position position="105"/>
    </location>
    <ligand>
        <name>Mn(2+)</name>
        <dbReference type="ChEBI" id="CHEBI:29035"/>
        <label>1</label>
    </ligand>
</feature>
<dbReference type="RefSeq" id="WP_109822336.1">
    <property type="nucleotide sequence ID" value="NZ_QGKL01000014.1"/>
</dbReference>
<dbReference type="PIRSF" id="PIRSF036979">
    <property type="entry name" value="Arginase"/>
    <property type="match status" value="1"/>
</dbReference>
<dbReference type="InterPro" id="IPR020855">
    <property type="entry name" value="Ureohydrolase_Mn_BS"/>
</dbReference>
<keyword evidence="4 13" id="KW-0056">Arginine metabolism</keyword>
<feature type="binding site" evidence="10">
    <location>
        <position position="236"/>
    </location>
    <ligand>
        <name>Mn(2+)</name>
        <dbReference type="ChEBI" id="CHEBI:29035"/>
        <label>1</label>
    </ligand>
</feature>
<comment type="cofactor">
    <cofactor evidence="10 13">
        <name>Mn(2+)</name>
        <dbReference type="ChEBI" id="CHEBI:29035"/>
    </cofactor>
    <text evidence="10 13">Binds 2 manganese ions per subunit.</text>
</comment>
<dbReference type="Pfam" id="PF00491">
    <property type="entry name" value="Arginase"/>
    <property type="match status" value="1"/>
</dbReference>
<comment type="similarity">
    <text evidence="11 12">Belongs to the arginase family.</text>
</comment>
<keyword evidence="15" id="KW-1185">Reference proteome</keyword>
<dbReference type="OrthoDB" id="9789727at2"/>
<evidence type="ECO:0000256" key="11">
    <source>
        <dbReference type="PROSITE-ProRule" id="PRU00742"/>
    </source>
</evidence>
<keyword evidence="6 12" id="KW-0378">Hydrolase</keyword>
<accession>A0A317CP60</accession>
<dbReference type="NCBIfam" id="TIGR01229">
    <property type="entry name" value="rocF_arginase"/>
    <property type="match status" value="1"/>
</dbReference>
<dbReference type="Gene3D" id="3.40.800.10">
    <property type="entry name" value="Ureohydrolase domain"/>
    <property type="match status" value="1"/>
</dbReference>
<comment type="catalytic activity">
    <reaction evidence="8 13">
        <text>L-arginine + H2O = urea + L-ornithine</text>
        <dbReference type="Rhea" id="RHEA:20569"/>
        <dbReference type="ChEBI" id="CHEBI:15377"/>
        <dbReference type="ChEBI" id="CHEBI:16199"/>
        <dbReference type="ChEBI" id="CHEBI:32682"/>
        <dbReference type="ChEBI" id="CHEBI:46911"/>
        <dbReference type="EC" id="3.5.3.1"/>
    </reaction>
</comment>
<name>A0A317CP60_9GAMM</name>
<sequence length="309" mass="33473">MSNKHNTVQIIGVPLDLGASRRGTDAGPMALRVAGLRAALRKMDREVAVDIDIAVPQKETQMRNKDSECSAHFKDEILAVCTDLANATYQALENDYFPLITGGDHSVAMGSVSATSHFYRQQQQEIGLLWFDAHGDMNTPQSSPSGNIHGMPLAHLLGNGDRDLVDILAQGSKVKPENVVLIGVRDIDKNEQLIIRDAGIHVFTMRDIDERGMAAVSREAIELVTKNTAGFHLSFDLDGCDPSVIPGTGTAVLGGVNYREAHLFMELCAESQGMLAMDVVELNPFLDQKNVSAERAVLLIQSALGQSIL</sequence>
<evidence type="ECO:0000256" key="4">
    <source>
        <dbReference type="ARBA" id="ARBA00022503"/>
    </source>
</evidence>
<proteinExistence type="inferred from homology"/>
<evidence type="ECO:0000256" key="3">
    <source>
        <dbReference type="ARBA" id="ARBA00018123"/>
    </source>
</evidence>
<dbReference type="PANTHER" id="PTHR43782">
    <property type="entry name" value="ARGINASE"/>
    <property type="match status" value="1"/>
</dbReference>
<dbReference type="PANTHER" id="PTHR43782:SF3">
    <property type="entry name" value="ARGINASE"/>
    <property type="match status" value="1"/>
</dbReference>
<comment type="pathway">
    <text evidence="1">Nitrogen metabolism; urea cycle; L-ornithine and urea from L-arginine: step 1/1.</text>
</comment>
<evidence type="ECO:0000256" key="6">
    <source>
        <dbReference type="ARBA" id="ARBA00022801"/>
    </source>
</evidence>
<dbReference type="GO" id="GO:0004053">
    <property type="term" value="F:arginase activity"/>
    <property type="evidence" value="ECO:0007669"/>
    <property type="project" value="UniProtKB-UniRule"/>
</dbReference>
<comment type="caution">
    <text evidence="14">The sequence shown here is derived from an EMBL/GenBank/DDBJ whole genome shotgun (WGS) entry which is preliminary data.</text>
</comment>